<protein>
    <recommendedName>
        <fullName evidence="4">DUF4348 domain-containing protein</fullName>
    </recommendedName>
</protein>
<name>A0A1M5ADR0_9BACE</name>
<evidence type="ECO:0000256" key="1">
    <source>
        <dbReference type="SAM" id="Phobius"/>
    </source>
</evidence>
<organism evidence="2 3">
    <name type="scientific">Bacteroides faecichinchillae</name>
    <dbReference type="NCBI Taxonomy" id="871325"/>
    <lineage>
        <taxon>Bacteria</taxon>
        <taxon>Pseudomonadati</taxon>
        <taxon>Bacteroidota</taxon>
        <taxon>Bacteroidia</taxon>
        <taxon>Bacteroidales</taxon>
        <taxon>Bacteroidaceae</taxon>
        <taxon>Bacteroides</taxon>
    </lineage>
</organism>
<dbReference type="Proteomes" id="UP000184436">
    <property type="component" value="Unassembled WGS sequence"/>
</dbReference>
<proteinExistence type="predicted"/>
<evidence type="ECO:0008006" key="4">
    <source>
        <dbReference type="Google" id="ProtNLM"/>
    </source>
</evidence>
<dbReference type="RefSeq" id="WP_033886644.1">
    <property type="nucleotide sequence ID" value="NZ_FQVD01000015.1"/>
</dbReference>
<keyword evidence="1" id="KW-1133">Transmembrane helix</keyword>
<dbReference type="STRING" id="871325.SAMN05444349_11521"/>
<dbReference type="AlphaFoldDB" id="A0A1M5ADR0"/>
<dbReference type="EMBL" id="FQVD01000015">
    <property type="protein sequence ID" value="SHF28257.1"/>
    <property type="molecule type" value="Genomic_DNA"/>
</dbReference>
<keyword evidence="3" id="KW-1185">Reference proteome</keyword>
<sequence>MKADLFLILIFVKRITINTMIAKYFCFKSFLLCGVLFLSGWIYGQSTTWEKSSRETMFFELTNKEALKLIKGKFKQKYWDKVLKTPFASFTKTWEDLPSVGDFLLADVYRNEVRYQYASAIPFQVFLFKEYGMLSLQVVDFLGTIRGDAKVRVDGQVIDYEEISYTYTDDNWLIMNNIF</sequence>
<evidence type="ECO:0000313" key="3">
    <source>
        <dbReference type="Proteomes" id="UP000184436"/>
    </source>
</evidence>
<keyword evidence="1" id="KW-0472">Membrane</keyword>
<evidence type="ECO:0000313" key="2">
    <source>
        <dbReference type="EMBL" id="SHF28257.1"/>
    </source>
</evidence>
<accession>A0A1M5ADR0</accession>
<gene>
    <name evidence="2" type="ORF">SAMN05444349_11521</name>
</gene>
<reference evidence="2 3" key="1">
    <citation type="submission" date="2016-11" db="EMBL/GenBank/DDBJ databases">
        <authorList>
            <person name="Jaros S."/>
            <person name="Januszkiewicz K."/>
            <person name="Wedrychowicz H."/>
        </authorList>
    </citation>
    <scope>NUCLEOTIDE SEQUENCE [LARGE SCALE GENOMIC DNA]</scope>
    <source>
        <strain evidence="2 3">DSM 26883</strain>
    </source>
</reference>
<keyword evidence="1" id="KW-0812">Transmembrane</keyword>
<feature type="transmembrane region" description="Helical" evidence="1">
    <location>
        <begin position="21"/>
        <end position="43"/>
    </location>
</feature>